<keyword evidence="2" id="KW-1185">Reference proteome</keyword>
<protein>
    <submittedName>
        <fullName evidence="1">Uncharacterized protein</fullName>
    </submittedName>
</protein>
<gene>
    <name evidence="1" type="ORF">PaMx11_65</name>
</gene>
<name>A0A0S0N9U9_BPPAM</name>
<evidence type="ECO:0000313" key="2">
    <source>
        <dbReference type="Proteomes" id="UP000204009"/>
    </source>
</evidence>
<organism evidence="1 2">
    <name type="scientific">Pseudomonas phage PaMx11</name>
    <dbReference type="NCBI Taxonomy" id="1175657"/>
    <lineage>
        <taxon>Viruses</taxon>
        <taxon>Duplodnaviria</taxon>
        <taxon>Heunggongvirae</taxon>
        <taxon>Uroviricota</taxon>
        <taxon>Caudoviricetes</taxon>
        <taxon>Mesyanzhinovviridae</taxon>
        <taxon>Bradleyvirinae</taxon>
        <taxon>Abidjanvirus</taxon>
        <taxon>Abidjanvirus PaMx11</taxon>
        <taxon>Pseudomonas virus PaMx11</taxon>
    </lineage>
</organism>
<sequence>MDKLAWIVEDDHPDEGRRSAVVFAVDAEQALLLGALRLGAEVEECSASRAEPYDAFAEAGEVPLERLLMDGWSFPCHQCEHALEPGSWLREGRLLFCCPECRDQKASDVATTNAEFEEFKARIQEARPDLTWKEFQGGWPILTPVAHFTFPGALYGGGRVKAQQDGELVWMVLAGDMEAWERYNAELSK</sequence>
<dbReference type="KEGG" id="vg:26623543"/>
<dbReference type="EMBL" id="JQ067087">
    <property type="protein sequence ID" value="ALH23739.1"/>
    <property type="molecule type" value="Genomic_DNA"/>
</dbReference>
<evidence type="ECO:0000313" key="1">
    <source>
        <dbReference type="EMBL" id="ALH23739.1"/>
    </source>
</evidence>
<dbReference type="OrthoDB" id="24023at10239"/>
<dbReference type="RefSeq" id="YP_009196318.1">
    <property type="nucleotide sequence ID" value="NC_028770.1"/>
</dbReference>
<proteinExistence type="predicted"/>
<accession>A0A0S0N9U9</accession>
<organismHost>
    <name type="scientific">Pseudomonas aeruginosa</name>
    <dbReference type="NCBI Taxonomy" id="287"/>
</organismHost>
<dbReference type="Proteomes" id="UP000204009">
    <property type="component" value="Segment"/>
</dbReference>
<reference evidence="1 2" key="1">
    <citation type="journal article" date="2012" name="Appl. Environ. Microbiol.">
        <title>High Diversity and Novel Species of Pseudomonas aeruginosa Bacteriophages.</title>
        <authorList>
            <person name="Sepulveda-Robles O."/>
            <person name="Kameyama L."/>
            <person name="Guarneros G."/>
        </authorList>
    </citation>
    <scope>NUCLEOTIDE SEQUENCE [LARGE SCALE GENOMIC DNA]</scope>
</reference>
<dbReference type="GeneID" id="26623543"/>